<evidence type="ECO:0000313" key="11">
    <source>
        <dbReference type="Proteomes" id="UP000184139"/>
    </source>
</evidence>
<keyword evidence="2" id="KW-0813">Transport</keyword>
<keyword evidence="6 9" id="KW-1133">Transmembrane helix</keyword>
<dbReference type="CDD" id="cd06582">
    <property type="entry name" value="TM_PBP1_LivH_like"/>
    <property type="match status" value="1"/>
</dbReference>
<keyword evidence="3" id="KW-1003">Cell membrane</keyword>
<keyword evidence="7 9" id="KW-0472">Membrane</keyword>
<protein>
    <submittedName>
        <fullName evidence="10">Amino acid/amide ABC transporter membrane protein 1, HAAT family</fullName>
    </submittedName>
</protein>
<dbReference type="PANTHER" id="PTHR11795:SF450">
    <property type="entry name" value="ABC TRANSPORTER PERMEASE PROTEIN"/>
    <property type="match status" value="1"/>
</dbReference>
<comment type="subcellular location">
    <subcellularLocation>
        <location evidence="1">Cell membrane</location>
        <topology evidence="1">Multi-pass membrane protein</topology>
    </subcellularLocation>
</comment>
<feature type="transmembrane region" description="Helical" evidence="9">
    <location>
        <begin position="42"/>
        <end position="59"/>
    </location>
</feature>
<dbReference type="InterPro" id="IPR052157">
    <property type="entry name" value="BCAA_transport_permease"/>
</dbReference>
<feature type="transmembrane region" description="Helical" evidence="9">
    <location>
        <begin position="6"/>
        <end position="30"/>
    </location>
</feature>
<evidence type="ECO:0000256" key="1">
    <source>
        <dbReference type="ARBA" id="ARBA00004651"/>
    </source>
</evidence>
<reference evidence="10 11" key="1">
    <citation type="submission" date="2016-11" db="EMBL/GenBank/DDBJ databases">
        <authorList>
            <person name="Jaros S."/>
            <person name="Januszkiewicz K."/>
            <person name="Wedrychowicz H."/>
        </authorList>
    </citation>
    <scope>NUCLEOTIDE SEQUENCE [LARGE SCALE GENOMIC DNA]</scope>
    <source>
        <strain evidence="10 11">DSM 9705</strain>
    </source>
</reference>
<feature type="transmembrane region" description="Helical" evidence="9">
    <location>
        <begin position="143"/>
        <end position="161"/>
    </location>
</feature>
<evidence type="ECO:0000256" key="8">
    <source>
        <dbReference type="ARBA" id="ARBA00037998"/>
    </source>
</evidence>
<evidence type="ECO:0000256" key="6">
    <source>
        <dbReference type="ARBA" id="ARBA00022989"/>
    </source>
</evidence>
<dbReference type="Pfam" id="PF02653">
    <property type="entry name" value="BPD_transp_2"/>
    <property type="match status" value="1"/>
</dbReference>
<dbReference type="Proteomes" id="UP000184139">
    <property type="component" value="Unassembled WGS sequence"/>
</dbReference>
<evidence type="ECO:0000256" key="7">
    <source>
        <dbReference type="ARBA" id="ARBA00023136"/>
    </source>
</evidence>
<accession>A0A1M5XDT1</accession>
<feature type="transmembrane region" description="Helical" evidence="9">
    <location>
        <begin position="224"/>
        <end position="252"/>
    </location>
</feature>
<feature type="transmembrane region" description="Helical" evidence="9">
    <location>
        <begin position="191"/>
        <end position="212"/>
    </location>
</feature>
<gene>
    <name evidence="10" type="ORF">SAMN02745124_02967</name>
</gene>
<dbReference type="OrthoDB" id="9807115at2"/>
<dbReference type="PANTHER" id="PTHR11795">
    <property type="entry name" value="BRANCHED-CHAIN AMINO ACID TRANSPORT SYSTEM PERMEASE PROTEIN LIVH"/>
    <property type="match status" value="1"/>
</dbReference>
<evidence type="ECO:0000256" key="3">
    <source>
        <dbReference type="ARBA" id="ARBA00022475"/>
    </source>
</evidence>
<feature type="transmembrane region" description="Helical" evidence="9">
    <location>
        <begin position="65"/>
        <end position="84"/>
    </location>
</feature>
<keyword evidence="5" id="KW-0029">Amino-acid transport</keyword>
<dbReference type="GO" id="GO:0005886">
    <property type="term" value="C:plasma membrane"/>
    <property type="evidence" value="ECO:0007669"/>
    <property type="project" value="UniProtKB-SubCell"/>
</dbReference>
<organism evidence="10 11">
    <name type="scientific">Desulfofustis glycolicus DSM 9705</name>
    <dbReference type="NCBI Taxonomy" id="1121409"/>
    <lineage>
        <taxon>Bacteria</taxon>
        <taxon>Pseudomonadati</taxon>
        <taxon>Thermodesulfobacteriota</taxon>
        <taxon>Desulfobulbia</taxon>
        <taxon>Desulfobulbales</taxon>
        <taxon>Desulfocapsaceae</taxon>
        <taxon>Desulfofustis</taxon>
    </lineage>
</organism>
<dbReference type="GO" id="GO:0022857">
    <property type="term" value="F:transmembrane transporter activity"/>
    <property type="evidence" value="ECO:0007669"/>
    <property type="project" value="InterPro"/>
</dbReference>
<dbReference type="RefSeq" id="WP_073377350.1">
    <property type="nucleotide sequence ID" value="NZ_FQXS01000019.1"/>
</dbReference>
<evidence type="ECO:0000256" key="9">
    <source>
        <dbReference type="SAM" id="Phobius"/>
    </source>
</evidence>
<dbReference type="EMBL" id="FQXS01000019">
    <property type="protein sequence ID" value="SHH97654.1"/>
    <property type="molecule type" value="Genomic_DNA"/>
</dbReference>
<dbReference type="GO" id="GO:0006865">
    <property type="term" value="P:amino acid transport"/>
    <property type="evidence" value="ECO:0007669"/>
    <property type="project" value="UniProtKB-KW"/>
</dbReference>
<dbReference type="AlphaFoldDB" id="A0A1M5XDT1"/>
<evidence type="ECO:0000256" key="4">
    <source>
        <dbReference type="ARBA" id="ARBA00022692"/>
    </source>
</evidence>
<dbReference type="InterPro" id="IPR001851">
    <property type="entry name" value="ABC_transp_permease"/>
</dbReference>
<name>A0A1M5XDT1_9BACT</name>
<evidence type="ECO:0000256" key="2">
    <source>
        <dbReference type="ARBA" id="ARBA00022448"/>
    </source>
</evidence>
<evidence type="ECO:0000256" key="5">
    <source>
        <dbReference type="ARBA" id="ARBA00022970"/>
    </source>
</evidence>
<evidence type="ECO:0000313" key="10">
    <source>
        <dbReference type="EMBL" id="SHH97654.1"/>
    </source>
</evidence>
<proteinExistence type="inferred from homology"/>
<keyword evidence="11" id="KW-1185">Reference proteome</keyword>
<keyword evidence="4 9" id="KW-0812">Transmembrane</keyword>
<comment type="similarity">
    <text evidence="8">Belongs to the binding-protein-dependent transport system permease family. LivHM subfamily.</text>
</comment>
<feature type="transmembrane region" description="Helical" evidence="9">
    <location>
        <begin position="91"/>
        <end position="114"/>
    </location>
</feature>
<dbReference type="STRING" id="1121409.SAMN02745124_02967"/>
<feature type="transmembrane region" description="Helical" evidence="9">
    <location>
        <begin position="259"/>
        <end position="279"/>
    </location>
</feature>
<sequence length="296" mass="31129">MTLELFIQYFFAGITYGSIYAIVAIGFNIIYNTTGIINFAQGEFVMLGGMISISLLPIMPLPLAIAAAVALTMLYGALLEICFIRWLDNPGVLRMVIITIGLSILTREAALHVWDESIRSLPYFVGNEISTVNVLGARVSPQVFWVIGACGLMVAFLSIFFQGTSVGRQMRACAANRKAAVLCGINTRDMVTFSFVLSAGIGALAGCVMSPITSTAYDNGTGLAIKGFTVAILGGLGNSAAAVAAGLLLGIIEAFSVSVLPLAFQDAIAIAILLIILFVRPHGLFGSGTAAGLKEF</sequence>